<dbReference type="InterPro" id="IPR005828">
    <property type="entry name" value="MFS_sugar_transport-like"/>
</dbReference>
<feature type="transmembrane region" description="Helical" evidence="7">
    <location>
        <begin position="185"/>
        <end position="207"/>
    </location>
</feature>
<keyword evidence="10" id="KW-1185">Reference proteome</keyword>
<feature type="transmembrane region" description="Helical" evidence="7">
    <location>
        <begin position="126"/>
        <end position="149"/>
    </location>
</feature>
<comment type="caution">
    <text evidence="9">The sequence shown here is derived from an EMBL/GenBank/DDBJ whole genome shotgun (WGS) entry which is preliminary data.</text>
</comment>
<reference evidence="9" key="1">
    <citation type="submission" date="2023-04" db="EMBL/GenBank/DDBJ databases">
        <title>Phytophthora fragariaefolia NBRC 109709.</title>
        <authorList>
            <person name="Ichikawa N."/>
            <person name="Sato H."/>
            <person name="Tonouchi N."/>
        </authorList>
    </citation>
    <scope>NUCLEOTIDE SEQUENCE</scope>
    <source>
        <strain evidence="9">NBRC 109709</strain>
    </source>
</reference>
<evidence type="ECO:0000256" key="7">
    <source>
        <dbReference type="SAM" id="Phobius"/>
    </source>
</evidence>
<comment type="subcellular location">
    <subcellularLocation>
        <location evidence="1">Membrane</location>
        <topology evidence="1">Multi-pass membrane protein</topology>
    </subcellularLocation>
</comment>
<evidence type="ECO:0000256" key="4">
    <source>
        <dbReference type="ARBA" id="ARBA00022989"/>
    </source>
</evidence>
<dbReference type="GO" id="GO:0015149">
    <property type="term" value="F:hexose transmembrane transporter activity"/>
    <property type="evidence" value="ECO:0007669"/>
    <property type="project" value="TreeGrafter"/>
</dbReference>
<sequence length="291" mass="31877">MPSEAQTDPVYSEATTPKGADNIPVFDESQKTAARQIKPNMIMYTSILVTPLQPFQSGWSSSQTNLSQYSDTDECNARPVTEDTCLLFPGHSKLEWTFAVNGWIFGGMIGSLCCGHFNDLWGRKKLLFVNCIFMVVGAVVELSVSNVWAFSAGRLIAGIASGTATGTLGAYTYELTPPHIRNILGVFTALYVIAFGVTLGPLVWVITADLFPGSVRATATSIGIGANWLCNLIVGVAYPYIADALDDYSYLPFVVLLAIFFLLSLKLVPETSNKSAEEVQREYEERYRSRH</sequence>
<dbReference type="PROSITE" id="PS00217">
    <property type="entry name" value="SUGAR_TRANSPORT_2"/>
    <property type="match status" value="1"/>
</dbReference>
<evidence type="ECO:0000313" key="9">
    <source>
        <dbReference type="EMBL" id="GMF59846.1"/>
    </source>
</evidence>
<feature type="transmembrane region" description="Helical" evidence="7">
    <location>
        <begin position="248"/>
        <end position="268"/>
    </location>
</feature>
<dbReference type="Proteomes" id="UP001165121">
    <property type="component" value="Unassembled WGS sequence"/>
</dbReference>
<dbReference type="InterPro" id="IPR045263">
    <property type="entry name" value="GLUT"/>
</dbReference>
<evidence type="ECO:0000313" key="10">
    <source>
        <dbReference type="Proteomes" id="UP001165121"/>
    </source>
</evidence>
<dbReference type="SUPFAM" id="SSF103473">
    <property type="entry name" value="MFS general substrate transporter"/>
    <property type="match status" value="2"/>
</dbReference>
<gene>
    <name evidence="9" type="ORF">Pfra01_002594300</name>
</gene>
<evidence type="ECO:0000259" key="8">
    <source>
        <dbReference type="PROSITE" id="PS50850"/>
    </source>
</evidence>
<dbReference type="GO" id="GO:0016020">
    <property type="term" value="C:membrane"/>
    <property type="evidence" value="ECO:0007669"/>
    <property type="project" value="UniProtKB-SubCell"/>
</dbReference>
<keyword evidence="3 7" id="KW-0812">Transmembrane</keyword>
<dbReference type="InterPro" id="IPR005829">
    <property type="entry name" value="Sugar_transporter_CS"/>
</dbReference>
<protein>
    <submittedName>
        <fullName evidence="9">Unnamed protein product</fullName>
    </submittedName>
</protein>
<organism evidence="9 10">
    <name type="scientific">Phytophthora fragariaefolia</name>
    <dbReference type="NCBI Taxonomy" id="1490495"/>
    <lineage>
        <taxon>Eukaryota</taxon>
        <taxon>Sar</taxon>
        <taxon>Stramenopiles</taxon>
        <taxon>Oomycota</taxon>
        <taxon>Peronosporomycetes</taxon>
        <taxon>Peronosporales</taxon>
        <taxon>Peronosporaceae</taxon>
        <taxon>Phytophthora</taxon>
    </lineage>
</organism>
<dbReference type="EMBL" id="BSXT01005133">
    <property type="protein sequence ID" value="GMF59846.1"/>
    <property type="molecule type" value="Genomic_DNA"/>
</dbReference>
<dbReference type="AlphaFoldDB" id="A0A9W7D643"/>
<dbReference type="Gene3D" id="1.20.1250.20">
    <property type="entry name" value="MFS general substrate transporter like domains"/>
    <property type="match status" value="2"/>
</dbReference>
<proteinExistence type="predicted"/>
<feature type="transmembrane region" description="Helical" evidence="7">
    <location>
        <begin position="219"/>
        <end position="241"/>
    </location>
</feature>
<evidence type="ECO:0000256" key="2">
    <source>
        <dbReference type="ARBA" id="ARBA00022448"/>
    </source>
</evidence>
<keyword evidence="4 7" id="KW-1133">Transmembrane helix</keyword>
<name>A0A9W7D643_9STRA</name>
<feature type="domain" description="Major facilitator superfamily (MFS) profile" evidence="8">
    <location>
        <begin position="46"/>
        <end position="291"/>
    </location>
</feature>
<keyword evidence="5 7" id="KW-0472">Membrane</keyword>
<evidence type="ECO:0000256" key="3">
    <source>
        <dbReference type="ARBA" id="ARBA00022692"/>
    </source>
</evidence>
<evidence type="ECO:0000256" key="1">
    <source>
        <dbReference type="ARBA" id="ARBA00004141"/>
    </source>
</evidence>
<keyword evidence="2" id="KW-0813">Transport</keyword>
<feature type="transmembrane region" description="Helical" evidence="7">
    <location>
        <begin position="96"/>
        <end position="114"/>
    </location>
</feature>
<evidence type="ECO:0000256" key="6">
    <source>
        <dbReference type="SAM" id="MobiDB-lite"/>
    </source>
</evidence>
<dbReference type="InterPro" id="IPR036259">
    <property type="entry name" value="MFS_trans_sf"/>
</dbReference>
<dbReference type="InterPro" id="IPR020846">
    <property type="entry name" value="MFS_dom"/>
</dbReference>
<dbReference type="OrthoDB" id="124997at2759"/>
<dbReference type="PANTHER" id="PTHR23503:SF8">
    <property type="entry name" value="FACILITATED GLUCOSE TRANSPORTER PROTEIN 1"/>
    <property type="match status" value="1"/>
</dbReference>
<dbReference type="PANTHER" id="PTHR23503">
    <property type="entry name" value="SOLUTE CARRIER FAMILY 2"/>
    <property type="match status" value="1"/>
</dbReference>
<dbReference type="PROSITE" id="PS50850">
    <property type="entry name" value="MFS"/>
    <property type="match status" value="1"/>
</dbReference>
<feature type="region of interest" description="Disordered" evidence="6">
    <location>
        <begin position="1"/>
        <end position="24"/>
    </location>
</feature>
<accession>A0A9W7D643</accession>
<dbReference type="Pfam" id="PF00083">
    <property type="entry name" value="Sugar_tr"/>
    <property type="match status" value="1"/>
</dbReference>
<feature type="transmembrane region" description="Helical" evidence="7">
    <location>
        <begin position="155"/>
        <end position="173"/>
    </location>
</feature>
<evidence type="ECO:0000256" key="5">
    <source>
        <dbReference type="ARBA" id="ARBA00023136"/>
    </source>
</evidence>